<evidence type="ECO:0000256" key="2">
    <source>
        <dbReference type="PROSITE-ProRule" id="PRU00335"/>
    </source>
</evidence>
<evidence type="ECO:0000313" key="5">
    <source>
        <dbReference type="Proteomes" id="UP000694308"/>
    </source>
</evidence>
<dbReference type="PROSITE" id="PS50977">
    <property type="entry name" value="HTH_TETR_2"/>
    <property type="match status" value="1"/>
</dbReference>
<sequence length="203" mass="24202">MTDTKEKMLIVALKLFARDGYETVSVSTIAGELGMTKSALYKHYKNKRHILDSIVERMNQMDYERAKEYEVPEETINQMPEAYVKTDLEKISIYSEAQFRYWTEGEFSSNFRKMLTLEQYRNHEMSTLYQQYLVRGPLEYMKDLFVTMINITKEEAWQLALEFYAPIFILYSVYDGCEDKQKIFDLLDFHIDSFTNRIKSMKP</sequence>
<proteinExistence type="predicted"/>
<reference evidence="4" key="1">
    <citation type="submission" date="2020-12" db="EMBL/GenBank/DDBJ databases">
        <title>Clostridium thailandense sp. nov., a novel acetogenic bacterium isolated from peat land soil in Thailand.</title>
        <authorList>
            <person name="Chaikitkaew S."/>
            <person name="Birkeland N.K."/>
        </authorList>
    </citation>
    <scope>NUCLEOTIDE SEQUENCE</scope>
    <source>
        <strain evidence="4">PL3</strain>
    </source>
</reference>
<dbReference type="PANTHER" id="PTHR43479:SF11">
    <property type="entry name" value="ACREF_ENVCD OPERON REPRESSOR-RELATED"/>
    <property type="match status" value="1"/>
</dbReference>
<feature type="DNA-binding region" description="H-T-H motif" evidence="2">
    <location>
        <begin position="25"/>
        <end position="44"/>
    </location>
</feature>
<dbReference type="Pfam" id="PF00440">
    <property type="entry name" value="TetR_N"/>
    <property type="match status" value="1"/>
</dbReference>
<dbReference type="AlphaFoldDB" id="A0A949TTX6"/>
<gene>
    <name evidence="4" type="ORF">I6U48_02735</name>
</gene>
<keyword evidence="1 2" id="KW-0238">DNA-binding</keyword>
<accession>A0A949TTX6</accession>
<dbReference type="RefSeq" id="WP_218318867.1">
    <property type="nucleotide sequence ID" value="NZ_JAEEGC010000010.1"/>
</dbReference>
<comment type="caution">
    <text evidence="4">The sequence shown here is derived from an EMBL/GenBank/DDBJ whole genome shotgun (WGS) entry which is preliminary data.</text>
</comment>
<feature type="domain" description="HTH tetR-type" evidence="3">
    <location>
        <begin position="2"/>
        <end position="62"/>
    </location>
</feature>
<dbReference type="InterPro" id="IPR001647">
    <property type="entry name" value="HTH_TetR"/>
</dbReference>
<dbReference type="EMBL" id="JAEEGC010000010">
    <property type="protein sequence ID" value="MBV7271831.1"/>
    <property type="molecule type" value="Genomic_DNA"/>
</dbReference>
<keyword evidence="5" id="KW-1185">Reference proteome</keyword>
<dbReference type="PANTHER" id="PTHR43479">
    <property type="entry name" value="ACREF/ENVCD OPERON REPRESSOR-RELATED"/>
    <property type="match status" value="1"/>
</dbReference>
<evidence type="ECO:0000259" key="3">
    <source>
        <dbReference type="PROSITE" id="PS50977"/>
    </source>
</evidence>
<organism evidence="4 5">
    <name type="scientific">Clostridium thailandense</name>
    <dbReference type="NCBI Taxonomy" id="2794346"/>
    <lineage>
        <taxon>Bacteria</taxon>
        <taxon>Bacillati</taxon>
        <taxon>Bacillota</taxon>
        <taxon>Clostridia</taxon>
        <taxon>Eubacteriales</taxon>
        <taxon>Clostridiaceae</taxon>
        <taxon>Clostridium</taxon>
    </lineage>
</organism>
<dbReference type="InterPro" id="IPR050624">
    <property type="entry name" value="HTH-type_Tx_Regulator"/>
</dbReference>
<protein>
    <submittedName>
        <fullName evidence="4">TetR/AcrR family transcriptional regulator</fullName>
    </submittedName>
</protein>
<dbReference type="GO" id="GO:0003677">
    <property type="term" value="F:DNA binding"/>
    <property type="evidence" value="ECO:0007669"/>
    <property type="project" value="UniProtKB-UniRule"/>
</dbReference>
<dbReference type="Proteomes" id="UP000694308">
    <property type="component" value="Unassembled WGS sequence"/>
</dbReference>
<evidence type="ECO:0000313" key="4">
    <source>
        <dbReference type="EMBL" id="MBV7271831.1"/>
    </source>
</evidence>
<evidence type="ECO:0000256" key="1">
    <source>
        <dbReference type="ARBA" id="ARBA00023125"/>
    </source>
</evidence>
<name>A0A949TTX6_9CLOT</name>